<organism evidence="3">
    <name type="scientific">marine metagenome</name>
    <dbReference type="NCBI Taxonomy" id="408172"/>
    <lineage>
        <taxon>unclassified sequences</taxon>
        <taxon>metagenomes</taxon>
        <taxon>ecological metagenomes</taxon>
    </lineage>
</organism>
<evidence type="ECO:0008006" key="4">
    <source>
        <dbReference type="Google" id="ProtNLM"/>
    </source>
</evidence>
<evidence type="ECO:0000256" key="2">
    <source>
        <dbReference type="SAM" id="Phobius"/>
    </source>
</evidence>
<feature type="region of interest" description="Disordered" evidence="1">
    <location>
        <begin position="187"/>
        <end position="324"/>
    </location>
</feature>
<feature type="compositionally biased region" description="Low complexity" evidence="1">
    <location>
        <begin position="197"/>
        <end position="208"/>
    </location>
</feature>
<feature type="transmembrane region" description="Helical" evidence="2">
    <location>
        <begin position="162"/>
        <end position="183"/>
    </location>
</feature>
<protein>
    <recommendedName>
        <fullName evidence="4">J domain-containing protein</fullName>
    </recommendedName>
</protein>
<keyword evidence="2" id="KW-0812">Transmembrane</keyword>
<feature type="compositionally biased region" description="Basic and acidic residues" evidence="1">
    <location>
        <begin position="274"/>
        <end position="291"/>
    </location>
</feature>
<keyword evidence="2" id="KW-1133">Transmembrane helix</keyword>
<evidence type="ECO:0000256" key="1">
    <source>
        <dbReference type="SAM" id="MobiDB-lite"/>
    </source>
</evidence>
<feature type="non-terminal residue" evidence="3">
    <location>
        <position position="1"/>
    </location>
</feature>
<name>A0A382R6D4_9ZZZZ</name>
<evidence type="ECO:0000313" key="3">
    <source>
        <dbReference type="EMBL" id="SVC93256.1"/>
    </source>
</evidence>
<gene>
    <name evidence="3" type="ORF">METZ01_LOCUS346110</name>
</gene>
<reference evidence="3" key="1">
    <citation type="submission" date="2018-05" db="EMBL/GenBank/DDBJ databases">
        <authorList>
            <person name="Lanie J.A."/>
            <person name="Ng W.-L."/>
            <person name="Kazmierczak K.M."/>
            <person name="Andrzejewski T.M."/>
            <person name="Davidsen T.M."/>
            <person name="Wayne K.J."/>
            <person name="Tettelin H."/>
            <person name="Glass J.I."/>
            <person name="Rusch D."/>
            <person name="Podicherti R."/>
            <person name="Tsui H.-C.T."/>
            <person name="Winkler M.E."/>
        </authorList>
    </citation>
    <scope>NUCLEOTIDE SEQUENCE</scope>
</reference>
<feature type="non-terminal residue" evidence="3">
    <location>
        <position position="324"/>
    </location>
</feature>
<dbReference type="EMBL" id="UINC01119438">
    <property type="protein sequence ID" value="SVC93256.1"/>
    <property type="molecule type" value="Genomic_DNA"/>
</dbReference>
<feature type="region of interest" description="Disordered" evidence="1">
    <location>
        <begin position="105"/>
        <end position="148"/>
    </location>
</feature>
<proteinExistence type="predicted"/>
<sequence>WLGIPEDEQPADFYRLLGISRFTDDAEVIQNAADRQMTHLRNLQMGDRAKLSQRLLNEIAAAKICLLDDTRRAEYDSELSNGGLSVAAEPFADEASPQPAIESNGVEEENADVGGSKQQPAGEPTATKRPSVDTDSADAAVSIGGPRSVARRSRIARKKFDPAPIVAAVGIAFVLICAAIYAIRSAERGEQPGDQKSVVAVAAAGSSRSTRDRAAARTTRPVPQAANEPLQAVPAADSESPPANDTGDHPETTGTDVSADAVSDISNPTATDKPAADNIKKTNPEDDRFDGGFKLSEPVSEFPPDKVPFKPNPDSADEPLVSKP</sequence>
<accession>A0A382R6D4</accession>
<keyword evidence="2" id="KW-0472">Membrane</keyword>
<dbReference type="AlphaFoldDB" id="A0A382R6D4"/>